<dbReference type="GO" id="GO:0005886">
    <property type="term" value="C:plasma membrane"/>
    <property type="evidence" value="ECO:0007669"/>
    <property type="project" value="UniProtKB-SubCell"/>
</dbReference>
<dbReference type="PANTHER" id="PTHR43124">
    <property type="entry name" value="PURINE EFFLUX PUMP PBUE"/>
    <property type="match status" value="1"/>
</dbReference>
<dbReference type="Gene3D" id="1.20.1250.20">
    <property type="entry name" value="MFS general substrate transporter like domains"/>
    <property type="match status" value="1"/>
</dbReference>
<feature type="transmembrane region" description="Helical" evidence="6">
    <location>
        <begin position="170"/>
        <end position="191"/>
    </location>
</feature>
<proteinExistence type="predicted"/>
<keyword evidence="2" id="KW-1003">Cell membrane</keyword>
<feature type="transmembrane region" description="Helical" evidence="6">
    <location>
        <begin position="335"/>
        <end position="359"/>
    </location>
</feature>
<feature type="domain" description="Major facilitator superfamily (MFS) profile" evidence="7">
    <location>
        <begin position="16"/>
        <end position="396"/>
    </location>
</feature>
<protein>
    <submittedName>
        <fullName evidence="8">MFS transporter</fullName>
    </submittedName>
</protein>
<feature type="transmembrane region" description="Helical" evidence="6">
    <location>
        <begin position="21"/>
        <end position="41"/>
    </location>
</feature>
<dbReference type="Proteomes" id="UP000220629">
    <property type="component" value="Unassembled WGS sequence"/>
</dbReference>
<evidence type="ECO:0000256" key="3">
    <source>
        <dbReference type="ARBA" id="ARBA00022692"/>
    </source>
</evidence>
<name>A0A2A7SBY5_BURGA</name>
<dbReference type="SUPFAM" id="SSF103473">
    <property type="entry name" value="MFS general substrate transporter"/>
    <property type="match status" value="1"/>
</dbReference>
<dbReference type="PROSITE" id="PS50850">
    <property type="entry name" value="MFS"/>
    <property type="match status" value="1"/>
</dbReference>
<accession>A0A2A7SBY5</accession>
<evidence type="ECO:0000256" key="4">
    <source>
        <dbReference type="ARBA" id="ARBA00022989"/>
    </source>
</evidence>
<feature type="transmembrane region" description="Helical" evidence="6">
    <location>
        <begin position="365"/>
        <end position="387"/>
    </location>
</feature>
<feature type="transmembrane region" description="Helical" evidence="6">
    <location>
        <begin position="302"/>
        <end position="319"/>
    </location>
</feature>
<evidence type="ECO:0000256" key="1">
    <source>
        <dbReference type="ARBA" id="ARBA00004651"/>
    </source>
</evidence>
<feature type="transmembrane region" description="Helical" evidence="6">
    <location>
        <begin position="203"/>
        <end position="229"/>
    </location>
</feature>
<dbReference type="CDD" id="cd17324">
    <property type="entry name" value="MFS_NepI_like"/>
    <property type="match status" value="1"/>
</dbReference>
<feature type="transmembrane region" description="Helical" evidence="6">
    <location>
        <begin position="279"/>
        <end position="296"/>
    </location>
</feature>
<dbReference type="InterPro" id="IPR036259">
    <property type="entry name" value="MFS_trans_sf"/>
</dbReference>
<gene>
    <name evidence="8" type="ORF">CRM94_03090</name>
</gene>
<comment type="subcellular location">
    <subcellularLocation>
        <location evidence="1">Cell membrane</location>
        <topology evidence="1">Multi-pass membrane protein</topology>
    </subcellularLocation>
</comment>
<evidence type="ECO:0000259" key="7">
    <source>
        <dbReference type="PROSITE" id="PS50850"/>
    </source>
</evidence>
<dbReference type="AlphaFoldDB" id="A0A2A7SBY5"/>
<evidence type="ECO:0000256" key="6">
    <source>
        <dbReference type="SAM" id="Phobius"/>
    </source>
</evidence>
<keyword evidence="4 6" id="KW-1133">Transmembrane helix</keyword>
<dbReference type="InterPro" id="IPR020846">
    <property type="entry name" value="MFS_dom"/>
</dbReference>
<feature type="transmembrane region" description="Helical" evidence="6">
    <location>
        <begin position="249"/>
        <end position="267"/>
    </location>
</feature>
<dbReference type="InterPro" id="IPR011701">
    <property type="entry name" value="MFS"/>
</dbReference>
<evidence type="ECO:0000313" key="8">
    <source>
        <dbReference type="EMBL" id="PEH41224.1"/>
    </source>
</evidence>
<evidence type="ECO:0000256" key="2">
    <source>
        <dbReference type="ARBA" id="ARBA00022475"/>
    </source>
</evidence>
<dbReference type="Pfam" id="PF07690">
    <property type="entry name" value="MFS_1"/>
    <property type="match status" value="1"/>
</dbReference>
<dbReference type="EMBL" id="PDDY01000001">
    <property type="protein sequence ID" value="PEH41224.1"/>
    <property type="molecule type" value="Genomic_DNA"/>
</dbReference>
<feature type="transmembrane region" description="Helical" evidence="6">
    <location>
        <begin position="53"/>
        <end position="74"/>
    </location>
</feature>
<evidence type="ECO:0000256" key="5">
    <source>
        <dbReference type="ARBA" id="ARBA00023136"/>
    </source>
</evidence>
<sequence>MELLVNPVYPPSIPRALRVLALAYFVQATGALSVVGSLDAVSKEWHLADSQSALLITVFGVTFAIAAPLMQVLLGHLRRRVQVLAGLALFSSAALACGIAPDFPTLLAMRILMGLGACFIGPVLAALGSGLVQAEERGSAIATVLLGLSIAGLVGMPISAWIAHAWGARVLFLVIGITGASTAAMIVWMVPDHVRGDDVKMSSLLALLVRAESLSAFLVVFFIASAVYTTYAFVAPIVRDVYHGGQADISAALVVLGGAGIVGNIFVARAARRYTAERMLLAGMSLLAVAIVYWWLMPAHLFWLFPALTMWAFATDILWPSQQRRIVELAPERRGVALALTASFVFCGIGVGSAAAAWIYPRYGFAGLLCGSIMFLLLAVASLGVSVSARARRPAMGVNSTT</sequence>
<dbReference type="InterPro" id="IPR050189">
    <property type="entry name" value="MFS_Efflux_Transporters"/>
</dbReference>
<dbReference type="PANTHER" id="PTHR43124:SF10">
    <property type="entry name" value="PURINE EFFLUX PUMP PBUE"/>
    <property type="match status" value="1"/>
</dbReference>
<organism evidence="8 9">
    <name type="scientific">Burkholderia gladioli</name>
    <name type="common">Pseudomonas marginata</name>
    <name type="synonym">Phytomonas marginata</name>
    <dbReference type="NCBI Taxonomy" id="28095"/>
    <lineage>
        <taxon>Bacteria</taxon>
        <taxon>Pseudomonadati</taxon>
        <taxon>Pseudomonadota</taxon>
        <taxon>Betaproteobacteria</taxon>
        <taxon>Burkholderiales</taxon>
        <taxon>Burkholderiaceae</taxon>
        <taxon>Burkholderia</taxon>
    </lineage>
</organism>
<reference evidence="9" key="1">
    <citation type="submission" date="2017-09" db="EMBL/GenBank/DDBJ databases">
        <title>FDA dAtabase for Regulatory Grade micrObial Sequences (FDA-ARGOS): Supporting development and validation of Infectious Disease Dx tests.</title>
        <authorList>
            <person name="Minogue T."/>
            <person name="Wolcott M."/>
            <person name="Wasieloski L."/>
            <person name="Aguilar W."/>
            <person name="Moore D."/>
            <person name="Tallon L."/>
            <person name="Sadzewicz L."/>
            <person name="Ott S."/>
            <person name="Zhao X."/>
            <person name="Nagaraj S."/>
            <person name="Vavikolanu K."/>
            <person name="Aluvathingal J."/>
            <person name="Nadendla S."/>
            <person name="Sichtig H."/>
        </authorList>
    </citation>
    <scope>NUCLEOTIDE SEQUENCE [LARGE SCALE GENOMIC DNA]</scope>
    <source>
        <strain evidence="9">FDAARGOS_390</strain>
    </source>
</reference>
<comment type="caution">
    <text evidence="8">The sequence shown here is derived from an EMBL/GenBank/DDBJ whole genome shotgun (WGS) entry which is preliminary data.</text>
</comment>
<dbReference type="GO" id="GO:0022857">
    <property type="term" value="F:transmembrane transporter activity"/>
    <property type="evidence" value="ECO:0007669"/>
    <property type="project" value="InterPro"/>
</dbReference>
<keyword evidence="3 6" id="KW-0812">Transmembrane</keyword>
<feature type="transmembrane region" description="Helical" evidence="6">
    <location>
        <begin position="107"/>
        <end position="128"/>
    </location>
</feature>
<evidence type="ECO:0000313" key="9">
    <source>
        <dbReference type="Proteomes" id="UP000220629"/>
    </source>
</evidence>
<feature type="transmembrane region" description="Helical" evidence="6">
    <location>
        <begin position="81"/>
        <end position="101"/>
    </location>
</feature>
<keyword evidence="5 6" id="KW-0472">Membrane</keyword>
<feature type="transmembrane region" description="Helical" evidence="6">
    <location>
        <begin position="140"/>
        <end position="164"/>
    </location>
</feature>